<dbReference type="PANTHER" id="PTHR22770">
    <property type="entry name" value="UBIQUITIN CONJUGATING ENZYME 7 INTERACTING PROTEIN-RELATED"/>
    <property type="match status" value="1"/>
</dbReference>
<protein>
    <submittedName>
        <fullName evidence="12">Uncharacterized protein</fullName>
    </submittedName>
</protein>
<dbReference type="GO" id="GO:0008270">
    <property type="term" value="F:zinc ion binding"/>
    <property type="evidence" value="ECO:0007669"/>
    <property type="project" value="UniProtKB-KW"/>
</dbReference>
<evidence type="ECO:0000259" key="10">
    <source>
        <dbReference type="PROSITE" id="PS50103"/>
    </source>
</evidence>
<accession>A0AA39CMK2</accession>
<dbReference type="Gene3D" id="3.30.40.10">
    <property type="entry name" value="Zinc/RING finger domain, C3HC4 (zinc finger)"/>
    <property type="match status" value="1"/>
</dbReference>
<dbReference type="PANTHER" id="PTHR22770:SF13">
    <property type="entry name" value="RING-TYPE DOMAIN-CONTAINING PROTEIN"/>
    <property type="match status" value="1"/>
</dbReference>
<dbReference type="SUPFAM" id="SSF57850">
    <property type="entry name" value="RING/U-box"/>
    <property type="match status" value="3"/>
</dbReference>
<evidence type="ECO:0000256" key="1">
    <source>
        <dbReference type="ARBA" id="ARBA00004906"/>
    </source>
</evidence>
<dbReference type="InterPro" id="IPR013083">
    <property type="entry name" value="Znf_RING/FYVE/PHD"/>
</dbReference>
<feature type="domain" description="C3H1-type" evidence="10">
    <location>
        <begin position="51"/>
        <end position="78"/>
    </location>
</feature>
<dbReference type="GO" id="GO:0097039">
    <property type="term" value="P:protein linear polyubiquitination"/>
    <property type="evidence" value="ECO:0007669"/>
    <property type="project" value="TreeGrafter"/>
</dbReference>
<feature type="region of interest" description="Disordered" evidence="9">
    <location>
        <begin position="506"/>
        <end position="527"/>
    </location>
</feature>
<evidence type="ECO:0000256" key="8">
    <source>
        <dbReference type="PROSITE-ProRule" id="PRU00723"/>
    </source>
</evidence>
<evidence type="ECO:0000313" key="12">
    <source>
        <dbReference type="EMBL" id="KAJ9613793.1"/>
    </source>
</evidence>
<dbReference type="EMBL" id="JAPDRN010000193">
    <property type="protein sequence ID" value="KAJ9613793.1"/>
    <property type="molecule type" value="Genomic_DNA"/>
</dbReference>
<dbReference type="CDD" id="cd20335">
    <property type="entry name" value="BRcat_RBR"/>
    <property type="match status" value="1"/>
</dbReference>
<dbReference type="Gene3D" id="1.20.120.1750">
    <property type="match status" value="1"/>
</dbReference>
<dbReference type="InterPro" id="IPR000571">
    <property type="entry name" value="Znf_CCCH"/>
</dbReference>
<evidence type="ECO:0000256" key="3">
    <source>
        <dbReference type="ARBA" id="ARBA00022723"/>
    </source>
</evidence>
<reference evidence="12" key="1">
    <citation type="submission" date="2022-10" db="EMBL/GenBank/DDBJ databases">
        <title>Culturing micro-colonial fungi from biological soil crusts in the Mojave desert and describing Neophaeococcomyces mojavensis, and introducing the new genera and species Taxawa tesnikishii.</title>
        <authorList>
            <person name="Kurbessoian T."/>
            <person name="Stajich J.E."/>
        </authorList>
    </citation>
    <scope>NUCLEOTIDE SEQUENCE</scope>
    <source>
        <strain evidence="12">TK_35</strain>
    </source>
</reference>
<feature type="region of interest" description="Disordered" evidence="9">
    <location>
        <begin position="77"/>
        <end position="97"/>
    </location>
</feature>
<dbReference type="GO" id="GO:0000151">
    <property type="term" value="C:ubiquitin ligase complex"/>
    <property type="evidence" value="ECO:0007669"/>
    <property type="project" value="TreeGrafter"/>
</dbReference>
<comment type="pathway">
    <text evidence="1">Protein modification; protein ubiquitination.</text>
</comment>
<dbReference type="CDD" id="cd22585">
    <property type="entry name" value="Rcat_RBR_DEAH12-like"/>
    <property type="match status" value="1"/>
</dbReference>
<feature type="domain" description="RING-type" evidence="11">
    <location>
        <begin position="526"/>
        <end position="737"/>
    </location>
</feature>
<dbReference type="PROSITE" id="PS51873">
    <property type="entry name" value="TRIAD"/>
    <property type="match status" value="1"/>
</dbReference>
<feature type="zinc finger region" description="C3H1-type" evidence="8">
    <location>
        <begin position="51"/>
        <end position="78"/>
    </location>
</feature>
<keyword evidence="7 8" id="KW-0862">Zinc</keyword>
<keyword evidence="6" id="KW-0833">Ubl conjugation pathway</keyword>
<dbReference type="Proteomes" id="UP001172681">
    <property type="component" value="Unassembled WGS sequence"/>
</dbReference>
<keyword evidence="4" id="KW-0677">Repeat</keyword>
<evidence type="ECO:0000256" key="9">
    <source>
        <dbReference type="SAM" id="MobiDB-lite"/>
    </source>
</evidence>
<evidence type="ECO:0000256" key="7">
    <source>
        <dbReference type="ARBA" id="ARBA00022833"/>
    </source>
</evidence>
<gene>
    <name evidence="12" type="ORF">H2204_014646</name>
</gene>
<evidence type="ECO:0000256" key="4">
    <source>
        <dbReference type="ARBA" id="ARBA00022737"/>
    </source>
</evidence>
<sequence length="752" mass="84654">MHLCRYYAKGVCVHGDSCKYRHEDNAQTSDIHDAYSSKSTTLRPEAKIFRPRASRTCRFFIRGRCKNGQFCSFAHPSPEPEQSNLNHEDTPELGQEDQLHQHLKGVLVHFGDGARVSNVFFPQHPPSKYGNKSHKAAGKVKMHTICCTWFNPSKIVYLVYLSRKWAETATKRFEKRFQGRKVPTHIQERDHPGLGQTWMVTLLNMPADTTDQQLGEVLTGVRPRLYEHGKRTSKMTEAAAKAFVEGLFVDDTQNGFGHSSLITSSTGAKSKLFMKLENPAHARHALSWSGRHYDELGSKIYVEQIATVKFRVLPEIYAVSKSHLDELQQPKAEAGANMSTFAPNQHDQLVVIHITGPQIRAVAKMKGRVESILAGTIILSDDNSHALWDEYFASIEGFAFLCSLSRPGKSFLYRDLRTRRLFLHGDDTLLNTTRLAVLSEICRRKQSVHTTLLEGELWSKVLRGGLKRLTERYGKGKVKLHLSSNQRTLIFSGSPEEFSRATELLENVDPETEPRTPSHSDTSNDNNEECPACLSDVEDAVELTCGHKYCRDCFETQCKEADGREVKIVCYGAEGNCGQSVDLDTLRTILSHEKFQALLSTSLECYVRSRPDQVTYCPTPDCPTIYRVTSDPGEIVCETCLALTCTKCGSVGHDGITCGLARDEAYKESKEYREFLKMKEMHNIKDCPKCTTPIQKWSGCNHMICGSCKSHLCWVCLETFEDGMACYRHLTGVHGSIGDHLIPQELLDDGWV</sequence>
<dbReference type="AlphaFoldDB" id="A0AA39CMK2"/>
<dbReference type="GO" id="GO:0004842">
    <property type="term" value="F:ubiquitin-protein transferase activity"/>
    <property type="evidence" value="ECO:0007669"/>
    <property type="project" value="TreeGrafter"/>
</dbReference>
<keyword evidence="5 8" id="KW-0863">Zinc-finger</keyword>
<dbReference type="InterPro" id="IPR051628">
    <property type="entry name" value="LUBAC_E3_Ligases"/>
</dbReference>
<dbReference type="Gene3D" id="4.10.1000.10">
    <property type="entry name" value="Zinc finger, CCCH-type"/>
    <property type="match status" value="2"/>
</dbReference>
<name>A0AA39CMK2_9EURO</name>
<dbReference type="Pfam" id="PF01485">
    <property type="entry name" value="IBR"/>
    <property type="match status" value="1"/>
</dbReference>
<dbReference type="SMART" id="SM00356">
    <property type="entry name" value="ZnF_C3H1"/>
    <property type="match status" value="2"/>
</dbReference>
<feature type="zinc finger region" description="C3H1-type" evidence="8">
    <location>
        <begin position="3"/>
        <end position="25"/>
    </location>
</feature>
<dbReference type="SMART" id="SM00184">
    <property type="entry name" value="RING"/>
    <property type="match status" value="2"/>
</dbReference>
<keyword evidence="13" id="KW-1185">Reference proteome</keyword>
<feature type="domain" description="C3H1-type" evidence="10">
    <location>
        <begin position="3"/>
        <end position="25"/>
    </location>
</feature>
<comment type="caution">
    <text evidence="12">The sequence shown here is derived from an EMBL/GenBank/DDBJ whole genome shotgun (WGS) entry which is preliminary data.</text>
</comment>
<dbReference type="GO" id="GO:0043130">
    <property type="term" value="F:ubiquitin binding"/>
    <property type="evidence" value="ECO:0007669"/>
    <property type="project" value="TreeGrafter"/>
</dbReference>
<evidence type="ECO:0000256" key="5">
    <source>
        <dbReference type="ARBA" id="ARBA00022771"/>
    </source>
</evidence>
<dbReference type="PROSITE" id="PS50103">
    <property type="entry name" value="ZF_C3H1"/>
    <property type="match status" value="2"/>
</dbReference>
<dbReference type="InterPro" id="IPR036855">
    <property type="entry name" value="Znf_CCCH_sf"/>
</dbReference>
<evidence type="ECO:0000256" key="2">
    <source>
        <dbReference type="ARBA" id="ARBA00022679"/>
    </source>
</evidence>
<dbReference type="SUPFAM" id="SSF90229">
    <property type="entry name" value="CCCH zinc finger"/>
    <property type="match status" value="2"/>
</dbReference>
<dbReference type="InterPro" id="IPR001841">
    <property type="entry name" value="Znf_RING"/>
</dbReference>
<evidence type="ECO:0000256" key="6">
    <source>
        <dbReference type="ARBA" id="ARBA00022786"/>
    </source>
</evidence>
<proteinExistence type="predicted"/>
<dbReference type="Pfam" id="PF00097">
    <property type="entry name" value="zf-C3HC4"/>
    <property type="match status" value="1"/>
</dbReference>
<organism evidence="12 13">
    <name type="scientific">Knufia peltigerae</name>
    <dbReference type="NCBI Taxonomy" id="1002370"/>
    <lineage>
        <taxon>Eukaryota</taxon>
        <taxon>Fungi</taxon>
        <taxon>Dikarya</taxon>
        <taxon>Ascomycota</taxon>
        <taxon>Pezizomycotina</taxon>
        <taxon>Eurotiomycetes</taxon>
        <taxon>Chaetothyriomycetidae</taxon>
        <taxon>Chaetothyriales</taxon>
        <taxon>Trichomeriaceae</taxon>
        <taxon>Knufia</taxon>
    </lineage>
</organism>
<dbReference type="InterPro" id="IPR018957">
    <property type="entry name" value="Znf_C3HC4_RING-type"/>
</dbReference>
<dbReference type="InterPro" id="IPR002867">
    <property type="entry name" value="IBR_dom"/>
</dbReference>
<dbReference type="Pfam" id="PF22191">
    <property type="entry name" value="IBR_1"/>
    <property type="match status" value="1"/>
</dbReference>
<evidence type="ECO:0000313" key="13">
    <source>
        <dbReference type="Proteomes" id="UP001172681"/>
    </source>
</evidence>
<evidence type="ECO:0000259" key="11">
    <source>
        <dbReference type="PROSITE" id="PS51873"/>
    </source>
</evidence>
<dbReference type="InterPro" id="IPR044066">
    <property type="entry name" value="TRIAD_supradom"/>
</dbReference>
<dbReference type="GO" id="GO:0043161">
    <property type="term" value="P:proteasome-mediated ubiquitin-dependent protein catabolic process"/>
    <property type="evidence" value="ECO:0007669"/>
    <property type="project" value="TreeGrafter"/>
</dbReference>
<keyword evidence="3 8" id="KW-0479">Metal-binding</keyword>
<dbReference type="SMART" id="SM00647">
    <property type="entry name" value="IBR"/>
    <property type="match status" value="2"/>
</dbReference>
<keyword evidence="2" id="KW-0808">Transferase</keyword>